<dbReference type="SMART" id="SM00347">
    <property type="entry name" value="HTH_MARR"/>
    <property type="match status" value="1"/>
</dbReference>
<dbReference type="PROSITE" id="PS50995">
    <property type="entry name" value="HTH_MARR_2"/>
    <property type="match status" value="1"/>
</dbReference>
<keyword evidence="1" id="KW-0238">DNA-binding</keyword>
<comment type="caution">
    <text evidence="4">The sequence shown here is derived from an EMBL/GenBank/DDBJ whole genome shotgun (WGS) entry which is preliminary data.</text>
</comment>
<evidence type="ECO:0000313" key="5">
    <source>
        <dbReference type="Proteomes" id="UP000244016"/>
    </source>
</evidence>
<evidence type="ECO:0000259" key="3">
    <source>
        <dbReference type="PROSITE" id="PS50995"/>
    </source>
</evidence>
<gene>
    <name evidence="4" type="ORF">BLITH_0182</name>
</gene>
<dbReference type="InterPro" id="IPR036390">
    <property type="entry name" value="WH_DNA-bd_sf"/>
</dbReference>
<protein>
    <submittedName>
        <fullName evidence="4">Transcriptional regulator, MarR family</fullName>
    </submittedName>
</protein>
<dbReference type="PRINTS" id="PR00598">
    <property type="entry name" value="HTHMARR"/>
</dbReference>
<dbReference type="Gene3D" id="1.10.10.10">
    <property type="entry name" value="Winged helix-like DNA-binding domain superfamily/Winged helix DNA-binding domain"/>
    <property type="match status" value="1"/>
</dbReference>
<organism evidence="4 5">
    <name type="scientific">Brockia lithotrophica</name>
    <dbReference type="NCBI Taxonomy" id="933949"/>
    <lineage>
        <taxon>Bacteria</taxon>
        <taxon>Bacillati</taxon>
        <taxon>Bacillota</taxon>
        <taxon>Bacilli</taxon>
        <taxon>Bacillales</taxon>
        <taxon>Bacillales Family X. Incertae Sedis</taxon>
        <taxon>Brockia</taxon>
    </lineage>
</organism>
<feature type="domain" description="HTH marR-type" evidence="3">
    <location>
        <begin position="34"/>
        <end position="166"/>
    </location>
</feature>
<reference evidence="4 5" key="1">
    <citation type="submission" date="2017-08" db="EMBL/GenBank/DDBJ databases">
        <title>Burning lignite coal seam in the remote Altai Mountains harbors a hydrogen-driven thermophilic microbial community.</title>
        <authorList>
            <person name="Kadnikov V.V."/>
            <person name="Mardanov A.V."/>
            <person name="Ivasenko D."/>
            <person name="Beletsky A.V."/>
            <person name="Karnachuk O.V."/>
            <person name="Ravin N.V."/>
        </authorList>
    </citation>
    <scope>NUCLEOTIDE SEQUENCE [LARGE SCALE GENOMIC DNA]</scope>
    <source>
        <strain evidence="4">AL31</strain>
    </source>
</reference>
<dbReference type="AlphaFoldDB" id="A0A2T5GA87"/>
<dbReference type="PANTHER" id="PTHR33164">
    <property type="entry name" value="TRANSCRIPTIONAL REGULATOR, MARR FAMILY"/>
    <property type="match status" value="1"/>
</dbReference>
<dbReference type="GO" id="GO:0003677">
    <property type="term" value="F:DNA binding"/>
    <property type="evidence" value="ECO:0007669"/>
    <property type="project" value="UniProtKB-KW"/>
</dbReference>
<evidence type="ECO:0000256" key="2">
    <source>
        <dbReference type="SAM" id="MobiDB-lite"/>
    </source>
</evidence>
<dbReference type="Pfam" id="PF01047">
    <property type="entry name" value="MarR"/>
    <property type="match status" value="1"/>
</dbReference>
<evidence type="ECO:0000256" key="1">
    <source>
        <dbReference type="ARBA" id="ARBA00023125"/>
    </source>
</evidence>
<dbReference type="EMBL" id="PEBW01000001">
    <property type="protein sequence ID" value="PTQ53102.1"/>
    <property type="molecule type" value="Genomic_DNA"/>
</dbReference>
<dbReference type="SUPFAM" id="SSF46785">
    <property type="entry name" value="Winged helix' DNA-binding domain"/>
    <property type="match status" value="1"/>
</dbReference>
<dbReference type="Proteomes" id="UP000244016">
    <property type="component" value="Unassembled WGS sequence"/>
</dbReference>
<sequence>MGVDERNARGGFPRKEGERADRREAGEGGGWAIAEEVEWHLRHVSALLKQKGRELLQETPLTPPQFIALQWLKEAGNLTIGELSAKMYLANSTVTDLVDRLERGGYVRRVRASHDRRVVRVELLEAGRTIIDEVIRRRQAYLAGLLRRFSPEEAEQLRRLLARLHAEMLREFESGRPVHRDD</sequence>
<feature type="compositionally biased region" description="Basic and acidic residues" evidence="2">
    <location>
        <begin position="1"/>
        <end position="26"/>
    </location>
</feature>
<dbReference type="GO" id="GO:0006950">
    <property type="term" value="P:response to stress"/>
    <property type="evidence" value="ECO:0007669"/>
    <property type="project" value="TreeGrafter"/>
</dbReference>
<evidence type="ECO:0000313" key="4">
    <source>
        <dbReference type="EMBL" id="PTQ53102.1"/>
    </source>
</evidence>
<dbReference type="GO" id="GO:0003700">
    <property type="term" value="F:DNA-binding transcription factor activity"/>
    <property type="evidence" value="ECO:0007669"/>
    <property type="project" value="InterPro"/>
</dbReference>
<dbReference type="InterPro" id="IPR036388">
    <property type="entry name" value="WH-like_DNA-bd_sf"/>
</dbReference>
<name>A0A2T5GA87_9BACL</name>
<proteinExistence type="predicted"/>
<feature type="region of interest" description="Disordered" evidence="2">
    <location>
        <begin position="1"/>
        <end position="27"/>
    </location>
</feature>
<accession>A0A2T5GA87</accession>
<dbReference type="InterPro" id="IPR039422">
    <property type="entry name" value="MarR/SlyA-like"/>
</dbReference>
<dbReference type="PANTHER" id="PTHR33164:SF99">
    <property type="entry name" value="MARR FAMILY REGULATORY PROTEIN"/>
    <property type="match status" value="1"/>
</dbReference>
<dbReference type="InterPro" id="IPR000835">
    <property type="entry name" value="HTH_MarR-typ"/>
</dbReference>